<reference evidence="1" key="1">
    <citation type="submission" date="2019-03" db="EMBL/GenBank/DDBJ databases">
        <authorList>
            <person name="Mank J."/>
            <person name="Almeida P."/>
        </authorList>
    </citation>
    <scope>NUCLEOTIDE SEQUENCE</scope>
    <source>
        <strain evidence="1">78183</strain>
    </source>
</reference>
<proteinExistence type="predicted"/>
<sequence>MRLSTSSNVNKETVHNWRDYHRLHCYPLDKQRQLAGQFGSYPDKPKYLTGTFSHGETSDIRGRSDSGLTYLPITKVLVTVRYRRYNDNKENMSVHILFSSSASSQPWKGIYSIIYSDSAASIILKNGCYFKVMGKPSRFGQTQLKQFFILLDGVRLMTFLYINDCLISVKQHALSATLASFSSLLCILASLKTFHEVVGL</sequence>
<name>A0A6N2LP31_SALVM</name>
<organism evidence="1">
    <name type="scientific">Salix viminalis</name>
    <name type="common">Common osier</name>
    <name type="synonym">Basket willow</name>
    <dbReference type="NCBI Taxonomy" id="40686"/>
    <lineage>
        <taxon>Eukaryota</taxon>
        <taxon>Viridiplantae</taxon>
        <taxon>Streptophyta</taxon>
        <taxon>Embryophyta</taxon>
        <taxon>Tracheophyta</taxon>
        <taxon>Spermatophyta</taxon>
        <taxon>Magnoliopsida</taxon>
        <taxon>eudicotyledons</taxon>
        <taxon>Gunneridae</taxon>
        <taxon>Pentapetalae</taxon>
        <taxon>rosids</taxon>
        <taxon>fabids</taxon>
        <taxon>Malpighiales</taxon>
        <taxon>Salicaceae</taxon>
        <taxon>Saliceae</taxon>
        <taxon>Salix</taxon>
    </lineage>
</organism>
<dbReference type="AlphaFoldDB" id="A0A6N2LP31"/>
<dbReference type="EMBL" id="CAADRP010001568">
    <property type="protein sequence ID" value="VFU41823.1"/>
    <property type="molecule type" value="Genomic_DNA"/>
</dbReference>
<evidence type="ECO:0000313" key="1">
    <source>
        <dbReference type="EMBL" id="VFU41823.1"/>
    </source>
</evidence>
<gene>
    <name evidence="1" type="ORF">SVIM_LOCUS247370</name>
</gene>
<accession>A0A6N2LP31</accession>
<protein>
    <submittedName>
        <fullName evidence="1">Uncharacterized protein</fullName>
    </submittedName>
</protein>